<proteinExistence type="inferred from homology"/>
<dbReference type="GO" id="GO:0003735">
    <property type="term" value="F:structural constituent of ribosome"/>
    <property type="evidence" value="ECO:0007669"/>
    <property type="project" value="InterPro"/>
</dbReference>
<evidence type="ECO:0000256" key="3">
    <source>
        <dbReference type="ARBA" id="ARBA00023274"/>
    </source>
</evidence>
<dbReference type="PANTHER" id="PTHR21349:SF0">
    <property type="entry name" value="LARGE RIBOSOMAL SUBUNIT PROTEIN BL21M"/>
    <property type="match status" value="1"/>
</dbReference>
<dbReference type="GO" id="GO:0006412">
    <property type="term" value="P:translation"/>
    <property type="evidence" value="ECO:0007669"/>
    <property type="project" value="InterPro"/>
</dbReference>
<dbReference type="HAMAP" id="MF_01363">
    <property type="entry name" value="Ribosomal_bL21"/>
    <property type="match status" value="1"/>
</dbReference>
<dbReference type="Pfam" id="PF00829">
    <property type="entry name" value="Ribosomal_L21p"/>
    <property type="match status" value="1"/>
</dbReference>
<dbReference type="InterPro" id="IPR028909">
    <property type="entry name" value="bL21-like"/>
</dbReference>
<dbReference type="AlphaFoldDB" id="A0A6J7ILC9"/>
<accession>A0A6J7ILC9</accession>
<dbReference type="NCBIfam" id="TIGR00061">
    <property type="entry name" value="L21"/>
    <property type="match status" value="1"/>
</dbReference>
<sequence length="120" mass="12897">MYAIVKTGGKQYRVETGMSLLVERLPADEGATVALEPIMFRSDEVVLDAAGLAKVKVAATVVEHIRGPKIRVFKYKPKSGYKRTAGHRQELTRLKVTDISMSGAKAAAKPAAAESPAEEA</sequence>
<dbReference type="EMBL" id="CAFBMX010000005">
    <property type="protein sequence ID" value="CAB4931144.1"/>
    <property type="molecule type" value="Genomic_DNA"/>
</dbReference>
<dbReference type="GO" id="GO:1990904">
    <property type="term" value="C:ribonucleoprotein complex"/>
    <property type="evidence" value="ECO:0007669"/>
    <property type="project" value="UniProtKB-KW"/>
</dbReference>
<dbReference type="GO" id="GO:0005737">
    <property type="term" value="C:cytoplasm"/>
    <property type="evidence" value="ECO:0007669"/>
    <property type="project" value="UniProtKB-ARBA"/>
</dbReference>
<comment type="similarity">
    <text evidence="1">Belongs to the bacterial ribosomal protein bL21 family.</text>
</comment>
<dbReference type="InterPro" id="IPR036164">
    <property type="entry name" value="bL21-like_sf"/>
</dbReference>
<keyword evidence="2" id="KW-0689">Ribosomal protein</keyword>
<gene>
    <name evidence="4" type="ORF">UFOPK3674_01158</name>
</gene>
<dbReference type="InterPro" id="IPR001787">
    <property type="entry name" value="Ribosomal_bL21"/>
</dbReference>
<keyword evidence="3" id="KW-0687">Ribonucleoprotein</keyword>
<evidence type="ECO:0000256" key="2">
    <source>
        <dbReference type="ARBA" id="ARBA00022980"/>
    </source>
</evidence>
<evidence type="ECO:0000256" key="1">
    <source>
        <dbReference type="ARBA" id="ARBA00008563"/>
    </source>
</evidence>
<name>A0A6J7ILC9_9ZZZZ</name>
<reference evidence="4" key="1">
    <citation type="submission" date="2020-05" db="EMBL/GenBank/DDBJ databases">
        <authorList>
            <person name="Chiriac C."/>
            <person name="Salcher M."/>
            <person name="Ghai R."/>
            <person name="Kavagutti S V."/>
        </authorList>
    </citation>
    <scope>NUCLEOTIDE SEQUENCE</scope>
</reference>
<protein>
    <submittedName>
        <fullName evidence="4">Unannotated protein</fullName>
    </submittedName>
</protein>
<organism evidence="4">
    <name type="scientific">freshwater metagenome</name>
    <dbReference type="NCBI Taxonomy" id="449393"/>
    <lineage>
        <taxon>unclassified sequences</taxon>
        <taxon>metagenomes</taxon>
        <taxon>ecological metagenomes</taxon>
    </lineage>
</organism>
<dbReference type="PANTHER" id="PTHR21349">
    <property type="entry name" value="50S RIBOSOMAL PROTEIN L21"/>
    <property type="match status" value="1"/>
</dbReference>
<evidence type="ECO:0000313" key="4">
    <source>
        <dbReference type="EMBL" id="CAB4931144.1"/>
    </source>
</evidence>
<dbReference type="GO" id="GO:0005840">
    <property type="term" value="C:ribosome"/>
    <property type="evidence" value="ECO:0007669"/>
    <property type="project" value="UniProtKB-KW"/>
</dbReference>
<dbReference type="SUPFAM" id="SSF141091">
    <property type="entry name" value="L21p-like"/>
    <property type="match status" value="1"/>
</dbReference>
<dbReference type="GO" id="GO:0003723">
    <property type="term" value="F:RNA binding"/>
    <property type="evidence" value="ECO:0007669"/>
    <property type="project" value="InterPro"/>
</dbReference>